<gene>
    <name evidence="1" type="ORF">LTS18_003112</name>
</gene>
<protein>
    <submittedName>
        <fullName evidence="1">Uncharacterized protein</fullName>
    </submittedName>
</protein>
<keyword evidence="2" id="KW-1185">Reference proteome</keyword>
<evidence type="ECO:0000313" key="2">
    <source>
        <dbReference type="Proteomes" id="UP001186974"/>
    </source>
</evidence>
<evidence type="ECO:0000313" key="1">
    <source>
        <dbReference type="EMBL" id="KAK3080103.1"/>
    </source>
</evidence>
<name>A0ACC3DTK1_9PEZI</name>
<comment type="caution">
    <text evidence="1">The sequence shown here is derived from an EMBL/GenBank/DDBJ whole genome shotgun (WGS) entry which is preliminary data.</text>
</comment>
<proteinExistence type="predicted"/>
<dbReference type="EMBL" id="JAWDJW010000740">
    <property type="protein sequence ID" value="KAK3080103.1"/>
    <property type="molecule type" value="Genomic_DNA"/>
</dbReference>
<sequence length="259" mass="24978">MAVILTTLALSLLTTFSSAQSTSVTSFFLLNTDPQPLVASVIAANPTAATFYLTCPPGTDQNDCGYSPGITLIAPVPAPAAVSSPPPSSAVWQAHQSTSDFHFTYSCDVTGTTSASCSESYGGSAANFPGATTETFSGAGEVRFFPVTITAGLERLGAVSASATSPFSSPSSSSSSSSSSDSDGEAGASGGSASATTGRGSGSQGVIPTSTGAASGAASSSTAAAASAAQSMGAASPLQRGKASSVVGMVGVLLGLGVA</sequence>
<organism evidence="1 2">
    <name type="scientific">Coniosporium uncinatum</name>
    <dbReference type="NCBI Taxonomy" id="93489"/>
    <lineage>
        <taxon>Eukaryota</taxon>
        <taxon>Fungi</taxon>
        <taxon>Dikarya</taxon>
        <taxon>Ascomycota</taxon>
        <taxon>Pezizomycotina</taxon>
        <taxon>Dothideomycetes</taxon>
        <taxon>Dothideomycetes incertae sedis</taxon>
        <taxon>Coniosporium</taxon>
    </lineage>
</organism>
<accession>A0ACC3DTK1</accession>
<dbReference type="Proteomes" id="UP001186974">
    <property type="component" value="Unassembled WGS sequence"/>
</dbReference>
<reference evidence="1" key="1">
    <citation type="submission" date="2024-09" db="EMBL/GenBank/DDBJ databases">
        <title>Black Yeasts Isolated from many extreme environments.</title>
        <authorList>
            <person name="Coleine C."/>
            <person name="Stajich J.E."/>
            <person name="Selbmann L."/>
        </authorList>
    </citation>
    <scope>NUCLEOTIDE SEQUENCE</scope>
    <source>
        <strain evidence="1">CCFEE 5737</strain>
    </source>
</reference>